<dbReference type="PROSITE" id="PS51447">
    <property type="entry name" value="FDX_ACB"/>
    <property type="match status" value="1"/>
</dbReference>
<evidence type="ECO:0000259" key="17">
    <source>
        <dbReference type="PROSITE" id="PS50886"/>
    </source>
</evidence>
<dbReference type="InterPro" id="IPR045864">
    <property type="entry name" value="aa-tRNA-synth_II/BPL/LPL"/>
</dbReference>
<name>A0A9D1PYG2_9BACT</name>
<keyword evidence="4 15" id="KW-0963">Cytoplasm</keyword>
<dbReference type="SUPFAM" id="SSF56037">
    <property type="entry name" value="PheT/TilS domain"/>
    <property type="match status" value="1"/>
</dbReference>
<dbReference type="InterPro" id="IPR033714">
    <property type="entry name" value="tRNA_bind_bactPheRS"/>
</dbReference>
<dbReference type="FunFam" id="3.50.40.10:FF:000001">
    <property type="entry name" value="Phenylalanine--tRNA ligase beta subunit"/>
    <property type="match status" value="1"/>
</dbReference>
<dbReference type="AlphaFoldDB" id="A0A9D1PYG2"/>
<dbReference type="Pfam" id="PF03147">
    <property type="entry name" value="FDX-ACB"/>
    <property type="match status" value="1"/>
</dbReference>
<dbReference type="GO" id="GO:0000049">
    <property type="term" value="F:tRNA binding"/>
    <property type="evidence" value="ECO:0007669"/>
    <property type="project" value="UniProtKB-UniRule"/>
</dbReference>
<evidence type="ECO:0000256" key="1">
    <source>
        <dbReference type="ARBA" id="ARBA00004496"/>
    </source>
</evidence>
<dbReference type="InterPro" id="IPR012340">
    <property type="entry name" value="NA-bd_OB-fold"/>
</dbReference>
<comment type="catalytic activity">
    <reaction evidence="14 15">
        <text>tRNA(Phe) + L-phenylalanine + ATP = L-phenylalanyl-tRNA(Phe) + AMP + diphosphate + H(+)</text>
        <dbReference type="Rhea" id="RHEA:19413"/>
        <dbReference type="Rhea" id="RHEA-COMP:9668"/>
        <dbReference type="Rhea" id="RHEA-COMP:9699"/>
        <dbReference type="ChEBI" id="CHEBI:15378"/>
        <dbReference type="ChEBI" id="CHEBI:30616"/>
        <dbReference type="ChEBI" id="CHEBI:33019"/>
        <dbReference type="ChEBI" id="CHEBI:58095"/>
        <dbReference type="ChEBI" id="CHEBI:78442"/>
        <dbReference type="ChEBI" id="CHEBI:78531"/>
        <dbReference type="ChEBI" id="CHEBI:456215"/>
        <dbReference type="EC" id="6.1.1.20"/>
    </reaction>
</comment>
<dbReference type="HAMAP" id="MF_00283">
    <property type="entry name" value="Phe_tRNA_synth_beta1"/>
    <property type="match status" value="1"/>
</dbReference>
<evidence type="ECO:0000256" key="12">
    <source>
        <dbReference type="ARBA" id="ARBA00022917"/>
    </source>
</evidence>
<dbReference type="PANTHER" id="PTHR10947">
    <property type="entry name" value="PHENYLALANYL-TRNA SYNTHETASE BETA CHAIN AND LEUCINE-RICH REPEAT-CONTAINING PROTEIN 47"/>
    <property type="match status" value="1"/>
</dbReference>
<dbReference type="Gene3D" id="3.30.930.10">
    <property type="entry name" value="Bira Bifunctional Protein, Domain 2"/>
    <property type="match status" value="1"/>
</dbReference>
<dbReference type="GO" id="GO:0009328">
    <property type="term" value="C:phenylalanine-tRNA ligase complex"/>
    <property type="evidence" value="ECO:0007669"/>
    <property type="project" value="TreeGrafter"/>
</dbReference>
<dbReference type="Pfam" id="PF17759">
    <property type="entry name" value="tRNA_synthFbeta"/>
    <property type="match status" value="1"/>
</dbReference>
<reference evidence="20" key="1">
    <citation type="journal article" date="2021" name="PeerJ">
        <title>Extensive microbial diversity within the chicken gut microbiome revealed by metagenomics and culture.</title>
        <authorList>
            <person name="Gilroy R."/>
            <person name="Ravi A."/>
            <person name="Getino M."/>
            <person name="Pursley I."/>
            <person name="Horton D.L."/>
            <person name="Alikhan N.F."/>
            <person name="Baker D."/>
            <person name="Gharbi K."/>
            <person name="Hall N."/>
            <person name="Watson M."/>
            <person name="Adriaenssens E.M."/>
            <person name="Foster-Nyarko E."/>
            <person name="Jarju S."/>
            <person name="Secka A."/>
            <person name="Antonio M."/>
            <person name="Oren A."/>
            <person name="Chaudhuri R.R."/>
            <person name="La Ragione R."/>
            <person name="Hildebrand F."/>
            <person name="Pallen M.J."/>
        </authorList>
    </citation>
    <scope>NUCLEOTIDE SEQUENCE</scope>
    <source>
        <strain evidence="20">ChiHecec2B26-446</strain>
    </source>
</reference>
<dbReference type="InterPro" id="IPR002547">
    <property type="entry name" value="tRNA-bd_dom"/>
</dbReference>
<evidence type="ECO:0000256" key="5">
    <source>
        <dbReference type="ARBA" id="ARBA00022555"/>
    </source>
</evidence>
<keyword evidence="10 15" id="KW-0460">Magnesium</keyword>
<feature type="binding site" evidence="15">
    <location>
        <position position="465"/>
    </location>
    <ligand>
        <name>Mg(2+)</name>
        <dbReference type="ChEBI" id="CHEBI:18420"/>
        <note>shared with alpha subunit</note>
    </ligand>
</feature>
<feature type="binding site" evidence="15">
    <location>
        <position position="461"/>
    </location>
    <ligand>
        <name>Mg(2+)</name>
        <dbReference type="ChEBI" id="CHEBI:18420"/>
        <note>shared with alpha subunit</note>
    </ligand>
</feature>
<keyword evidence="11 16" id="KW-0694">RNA-binding</keyword>
<accession>A0A9D1PYG2</accession>
<dbReference type="Pfam" id="PF03484">
    <property type="entry name" value="B5"/>
    <property type="match status" value="1"/>
</dbReference>
<dbReference type="Proteomes" id="UP000886752">
    <property type="component" value="Unassembled WGS sequence"/>
</dbReference>
<dbReference type="InterPro" id="IPR020825">
    <property type="entry name" value="Phe-tRNA_synthase-like_B3/B4"/>
</dbReference>
<comment type="caution">
    <text evidence="20">The sequence shown here is derived from an EMBL/GenBank/DDBJ whole genome shotgun (WGS) entry which is preliminary data.</text>
</comment>
<gene>
    <name evidence="15 20" type="primary">pheT</name>
    <name evidence="20" type="ORF">H9894_06570</name>
</gene>
<dbReference type="SUPFAM" id="SSF54991">
    <property type="entry name" value="Anticodon-binding domain of PheRS"/>
    <property type="match status" value="1"/>
</dbReference>
<proteinExistence type="inferred from homology"/>
<reference evidence="20" key="2">
    <citation type="submission" date="2021-04" db="EMBL/GenBank/DDBJ databases">
        <authorList>
            <person name="Gilroy R."/>
        </authorList>
    </citation>
    <scope>NUCLEOTIDE SEQUENCE</scope>
    <source>
        <strain evidence="20">ChiHecec2B26-446</strain>
    </source>
</reference>
<organism evidence="20 21">
    <name type="scientific">Candidatus Desulfovibrio intestinipullorum</name>
    <dbReference type="NCBI Taxonomy" id="2838536"/>
    <lineage>
        <taxon>Bacteria</taxon>
        <taxon>Pseudomonadati</taxon>
        <taxon>Thermodesulfobacteriota</taxon>
        <taxon>Desulfovibrionia</taxon>
        <taxon>Desulfovibrionales</taxon>
        <taxon>Desulfovibrionaceae</taxon>
        <taxon>Desulfovibrio</taxon>
    </lineage>
</organism>
<keyword evidence="7 15" id="KW-0479">Metal-binding</keyword>
<evidence type="ECO:0000256" key="6">
    <source>
        <dbReference type="ARBA" id="ARBA00022598"/>
    </source>
</evidence>
<dbReference type="GO" id="GO:0006432">
    <property type="term" value="P:phenylalanyl-tRNA aminoacylation"/>
    <property type="evidence" value="ECO:0007669"/>
    <property type="project" value="UniProtKB-UniRule"/>
</dbReference>
<dbReference type="Pfam" id="PF03483">
    <property type="entry name" value="B3_4"/>
    <property type="match status" value="1"/>
</dbReference>
<dbReference type="CDD" id="cd02796">
    <property type="entry name" value="tRNA_bind_bactPheRS"/>
    <property type="match status" value="1"/>
</dbReference>
<dbReference type="EMBL" id="DXHV01000062">
    <property type="protein sequence ID" value="HIW00838.1"/>
    <property type="molecule type" value="Genomic_DNA"/>
</dbReference>
<dbReference type="EC" id="6.1.1.20" evidence="15"/>
<evidence type="ECO:0000256" key="14">
    <source>
        <dbReference type="ARBA" id="ARBA00049255"/>
    </source>
</evidence>
<evidence type="ECO:0000256" key="3">
    <source>
        <dbReference type="ARBA" id="ARBA00011209"/>
    </source>
</evidence>
<dbReference type="Gene3D" id="2.40.50.140">
    <property type="entry name" value="Nucleic acid-binding proteins"/>
    <property type="match status" value="1"/>
</dbReference>
<dbReference type="InterPro" id="IPR005147">
    <property type="entry name" value="tRNA_synthase_B5-dom"/>
</dbReference>
<dbReference type="PROSITE" id="PS51483">
    <property type="entry name" value="B5"/>
    <property type="match status" value="1"/>
</dbReference>
<feature type="domain" description="FDX-ACB" evidence="18">
    <location>
        <begin position="707"/>
        <end position="797"/>
    </location>
</feature>
<dbReference type="PANTHER" id="PTHR10947:SF0">
    <property type="entry name" value="PHENYLALANINE--TRNA LIGASE BETA SUBUNIT"/>
    <property type="match status" value="1"/>
</dbReference>
<dbReference type="SUPFAM" id="SSF55681">
    <property type="entry name" value="Class II aaRS and biotin synthetases"/>
    <property type="match status" value="1"/>
</dbReference>
<dbReference type="FunFam" id="2.40.50.140:FF:000045">
    <property type="entry name" value="Phenylalanine--tRNA ligase beta subunit"/>
    <property type="match status" value="1"/>
</dbReference>
<feature type="domain" description="B5" evidence="19">
    <location>
        <begin position="401"/>
        <end position="477"/>
    </location>
</feature>
<dbReference type="Pfam" id="PF01588">
    <property type="entry name" value="tRNA_bind"/>
    <property type="match status" value="1"/>
</dbReference>
<evidence type="ECO:0000256" key="2">
    <source>
        <dbReference type="ARBA" id="ARBA00008653"/>
    </source>
</evidence>
<feature type="binding site" evidence="15">
    <location>
        <position position="455"/>
    </location>
    <ligand>
        <name>Mg(2+)</name>
        <dbReference type="ChEBI" id="CHEBI:18420"/>
        <note>shared with alpha subunit</note>
    </ligand>
</feature>
<feature type="domain" description="TRNA-binding" evidence="17">
    <location>
        <begin position="39"/>
        <end position="148"/>
    </location>
</feature>
<dbReference type="GO" id="GO:0004826">
    <property type="term" value="F:phenylalanine-tRNA ligase activity"/>
    <property type="evidence" value="ECO:0007669"/>
    <property type="project" value="UniProtKB-UniRule"/>
</dbReference>
<comment type="subunit">
    <text evidence="3 15">Tetramer of two alpha and two beta subunits.</text>
</comment>
<comment type="similarity">
    <text evidence="2 15">Belongs to the phenylalanyl-tRNA synthetase beta subunit family. Type 1 subfamily.</text>
</comment>
<dbReference type="InterPro" id="IPR005121">
    <property type="entry name" value="Fdx_antiC-bd"/>
</dbReference>
<dbReference type="NCBIfam" id="TIGR00472">
    <property type="entry name" value="pheT_bact"/>
    <property type="match status" value="1"/>
</dbReference>
<dbReference type="GO" id="GO:0005524">
    <property type="term" value="F:ATP binding"/>
    <property type="evidence" value="ECO:0007669"/>
    <property type="project" value="UniProtKB-UniRule"/>
</dbReference>
<keyword evidence="13 15" id="KW-0030">Aminoacyl-tRNA synthetase</keyword>
<dbReference type="InterPro" id="IPR041616">
    <property type="entry name" value="PheRS_beta_core"/>
</dbReference>
<dbReference type="SUPFAM" id="SSF46955">
    <property type="entry name" value="Putative DNA-binding domain"/>
    <property type="match status" value="1"/>
</dbReference>
<evidence type="ECO:0000256" key="13">
    <source>
        <dbReference type="ARBA" id="ARBA00023146"/>
    </source>
</evidence>
<feature type="binding site" evidence="15">
    <location>
        <position position="464"/>
    </location>
    <ligand>
        <name>Mg(2+)</name>
        <dbReference type="ChEBI" id="CHEBI:18420"/>
        <note>shared with alpha subunit</note>
    </ligand>
</feature>
<dbReference type="Gene3D" id="3.30.70.380">
    <property type="entry name" value="Ferrodoxin-fold anticodon-binding domain"/>
    <property type="match status" value="1"/>
</dbReference>
<dbReference type="GO" id="GO:0000287">
    <property type="term" value="F:magnesium ion binding"/>
    <property type="evidence" value="ECO:0007669"/>
    <property type="project" value="UniProtKB-UniRule"/>
</dbReference>
<evidence type="ECO:0000256" key="16">
    <source>
        <dbReference type="PROSITE-ProRule" id="PRU00209"/>
    </source>
</evidence>
<dbReference type="NCBIfam" id="NF045760">
    <property type="entry name" value="YtpR"/>
    <property type="match status" value="1"/>
</dbReference>
<keyword evidence="5 16" id="KW-0820">tRNA-binding</keyword>
<keyword evidence="8 15" id="KW-0547">Nucleotide-binding</keyword>
<dbReference type="InterPro" id="IPR005146">
    <property type="entry name" value="B3/B4_tRNA-bd"/>
</dbReference>
<dbReference type="Gene3D" id="3.50.40.10">
    <property type="entry name" value="Phenylalanyl-trna Synthetase, Chain B, domain 3"/>
    <property type="match status" value="1"/>
</dbReference>
<protein>
    <recommendedName>
        <fullName evidence="15">Phenylalanine--tRNA ligase beta subunit</fullName>
        <ecNumber evidence="15">6.1.1.20</ecNumber>
    </recommendedName>
    <alternativeName>
        <fullName evidence="15">Phenylalanyl-tRNA synthetase beta subunit</fullName>
        <shortName evidence="15">PheRS</shortName>
    </alternativeName>
</protein>
<evidence type="ECO:0000256" key="8">
    <source>
        <dbReference type="ARBA" id="ARBA00022741"/>
    </source>
</evidence>
<dbReference type="InterPro" id="IPR004532">
    <property type="entry name" value="Phe-tRNA-ligase_IIc_bsu_bact"/>
</dbReference>
<comment type="cofactor">
    <cofactor evidence="15">
        <name>Mg(2+)</name>
        <dbReference type="ChEBI" id="CHEBI:18420"/>
    </cofactor>
    <text evidence="15">Binds 2 magnesium ions per tetramer.</text>
</comment>
<evidence type="ECO:0000256" key="10">
    <source>
        <dbReference type="ARBA" id="ARBA00022842"/>
    </source>
</evidence>
<dbReference type="CDD" id="cd00769">
    <property type="entry name" value="PheRS_beta_core"/>
    <property type="match status" value="1"/>
</dbReference>
<evidence type="ECO:0000313" key="20">
    <source>
        <dbReference type="EMBL" id="HIW00838.1"/>
    </source>
</evidence>
<dbReference type="SMART" id="SM00874">
    <property type="entry name" value="B5"/>
    <property type="match status" value="1"/>
</dbReference>
<dbReference type="SMART" id="SM00896">
    <property type="entry name" value="FDX-ACB"/>
    <property type="match status" value="1"/>
</dbReference>
<evidence type="ECO:0000256" key="11">
    <source>
        <dbReference type="ARBA" id="ARBA00022884"/>
    </source>
</evidence>
<dbReference type="SUPFAM" id="SSF50249">
    <property type="entry name" value="Nucleic acid-binding proteins"/>
    <property type="match status" value="1"/>
</dbReference>
<dbReference type="PROSITE" id="PS50886">
    <property type="entry name" value="TRBD"/>
    <property type="match status" value="1"/>
</dbReference>
<dbReference type="InterPro" id="IPR009061">
    <property type="entry name" value="DNA-bd_dom_put_sf"/>
</dbReference>
<evidence type="ECO:0000259" key="19">
    <source>
        <dbReference type="PROSITE" id="PS51483"/>
    </source>
</evidence>
<comment type="subcellular location">
    <subcellularLocation>
        <location evidence="1 15">Cytoplasm</location>
    </subcellularLocation>
</comment>
<keyword evidence="12 15" id="KW-0648">Protein biosynthesis</keyword>
<evidence type="ECO:0000256" key="7">
    <source>
        <dbReference type="ARBA" id="ARBA00022723"/>
    </source>
</evidence>
<dbReference type="Gene3D" id="3.30.56.10">
    <property type="match status" value="2"/>
</dbReference>
<keyword evidence="9 15" id="KW-0067">ATP-binding</keyword>
<evidence type="ECO:0000256" key="9">
    <source>
        <dbReference type="ARBA" id="ARBA00022840"/>
    </source>
</evidence>
<evidence type="ECO:0000259" key="18">
    <source>
        <dbReference type="PROSITE" id="PS51447"/>
    </source>
</evidence>
<dbReference type="SMART" id="SM00873">
    <property type="entry name" value="B3_4"/>
    <property type="match status" value="1"/>
</dbReference>
<dbReference type="InterPro" id="IPR036690">
    <property type="entry name" value="Fdx_antiC-bd_sf"/>
</dbReference>
<sequence>MLLSLSWLREFVPYEGSAEALADRLTMLGLELEEIVHPFRDIESIVVGRVVECDPHPNSDHMHVCKVDVGQGELLPIVCGAPNVAAGQIVPVATVGTTMPGGLLIKKAKLRGEPSFGMICSERELGLSEDHQGILVLPSTCTVGSRLVDALNLDTEVLDIDVTPNRADCLSVLGLAREVALAFNLPMTVQERPLILSKCDLPHPVIEIADPKLCPCYLGRVITNVTLAPSPLALRCRLHAVGVRSISNVVDVTNYILMECGQPLHSFDLGKVRGGRVIVRLAEEGEKFTTLDGQERTLSARDLTIRDAEGAVGLAGVMGGLESEVTSASTGVFLESAVFHPATIRGTARRLGLHSEASFRFERGVDQAHTQWSLDRASAMIQSLAGGQVSDQLCKSEPAPFVPAKIAYRPARCAALLGEDPGLEFSKKILTGLGCSVEEKDESTWEVTQPSWRPDVTREADLIEEVARYYGMDRIVPVLPAIERKLEDATAPETAYAFWDRLRRWGSGLGLNEAINYSFVGNKELDLLNLPADDRIQVMNPLSADQDVLRTVLAPGLLHTLSTNMRQGAPAVRIFELAHVFHKDAGSYTTVAETGMIGLMLSGRRFDNVWPQKAGELDYLDLKGITAALLRTLHLGEMQVRSCEKHPYLLPAVEVLVGDTVIGTMGRVQPAIADRYEARWPVWMAEYNLNLLQELFNKSSRPFQELATFPAVRRDITVIADPLMKAQTIEEAIREAHSPLLEEVTMVDLFLPEGGETRNLTFRLTFRHAKKTLKDAEADKERDRIVAFLEKKLGVRI</sequence>
<evidence type="ECO:0000256" key="4">
    <source>
        <dbReference type="ARBA" id="ARBA00022490"/>
    </source>
</evidence>
<evidence type="ECO:0000313" key="21">
    <source>
        <dbReference type="Proteomes" id="UP000886752"/>
    </source>
</evidence>
<keyword evidence="6 15" id="KW-0436">Ligase</keyword>
<dbReference type="InterPro" id="IPR045060">
    <property type="entry name" value="Phe-tRNA-ligase_IIc_bsu"/>
</dbReference>
<evidence type="ECO:0000256" key="15">
    <source>
        <dbReference type="HAMAP-Rule" id="MF_00283"/>
    </source>
</evidence>